<dbReference type="InterPro" id="IPR055414">
    <property type="entry name" value="LRR_R13L4/SHOC2-like"/>
</dbReference>
<feature type="domain" description="Disease resistance R13L4/SHOC-2-like LRR" evidence="11">
    <location>
        <begin position="983"/>
        <end position="1318"/>
    </location>
</feature>
<dbReference type="SUPFAM" id="SSF52058">
    <property type="entry name" value="L domain-like"/>
    <property type="match status" value="1"/>
</dbReference>
<feature type="compositionally biased region" description="Basic and acidic residues" evidence="8">
    <location>
        <begin position="612"/>
        <end position="624"/>
    </location>
</feature>
<dbReference type="PANTHER" id="PTHR23155">
    <property type="entry name" value="DISEASE RESISTANCE PROTEIN RP"/>
    <property type="match status" value="1"/>
</dbReference>
<dbReference type="InterPro" id="IPR032675">
    <property type="entry name" value="LRR_dom_sf"/>
</dbReference>
<dbReference type="InterPro" id="IPR036388">
    <property type="entry name" value="WH-like_DNA-bd_sf"/>
</dbReference>
<dbReference type="InterPro" id="IPR044974">
    <property type="entry name" value="Disease_R_plants"/>
</dbReference>
<dbReference type="PANTHER" id="PTHR23155:SF1062">
    <property type="entry name" value="OS11G0579400 PROTEIN"/>
    <property type="match status" value="1"/>
</dbReference>
<comment type="similarity">
    <text evidence="1">Belongs to the disease resistance NB-LRR family.</text>
</comment>
<dbReference type="Gene3D" id="1.10.10.10">
    <property type="entry name" value="Winged helix-like DNA-binding domain superfamily/Winged helix DNA-binding domain"/>
    <property type="match status" value="1"/>
</dbReference>
<feature type="region of interest" description="Disordered" evidence="8">
    <location>
        <begin position="612"/>
        <end position="632"/>
    </location>
</feature>
<dbReference type="GO" id="GO:0098542">
    <property type="term" value="P:defense response to other organism"/>
    <property type="evidence" value="ECO:0007669"/>
    <property type="project" value="TreeGrafter"/>
</dbReference>
<accession>M8BGK7</accession>
<keyword evidence="3" id="KW-0677">Repeat</keyword>
<feature type="domain" description="Disease resistance N-terminal" evidence="9">
    <location>
        <begin position="8"/>
        <end position="86"/>
    </location>
</feature>
<evidence type="ECO:0000259" key="11">
    <source>
        <dbReference type="Pfam" id="PF23598"/>
    </source>
</evidence>
<evidence type="ECO:0000256" key="7">
    <source>
        <dbReference type="SAM" id="Coils"/>
    </source>
</evidence>
<evidence type="ECO:0000256" key="6">
    <source>
        <dbReference type="ARBA" id="ARBA00023054"/>
    </source>
</evidence>
<feature type="compositionally biased region" description="Low complexity" evidence="8">
    <location>
        <begin position="152"/>
        <end position="166"/>
    </location>
</feature>
<evidence type="ECO:0000259" key="10">
    <source>
        <dbReference type="Pfam" id="PF23559"/>
    </source>
</evidence>
<dbReference type="GO" id="GO:0000166">
    <property type="term" value="F:nucleotide binding"/>
    <property type="evidence" value="ECO:0007669"/>
    <property type="project" value="UniProtKB-KW"/>
</dbReference>
<keyword evidence="6 7" id="KW-0175">Coiled coil</keyword>
<evidence type="ECO:0000256" key="5">
    <source>
        <dbReference type="ARBA" id="ARBA00022821"/>
    </source>
</evidence>
<dbReference type="Pfam" id="PF23559">
    <property type="entry name" value="WHD_DRP"/>
    <property type="match status" value="1"/>
</dbReference>
<organism evidence="12">
    <name type="scientific">Aegilops tauschii</name>
    <name type="common">Tausch's goatgrass</name>
    <name type="synonym">Aegilops squarrosa</name>
    <dbReference type="NCBI Taxonomy" id="37682"/>
    <lineage>
        <taxon>Eukaryota</taxon>
        <taxon>Viridiplantae</taxon>
        <taxon>Streptophyta</taxon>
        <taxon>Embryophyta</taxon>
        <taxon>Tracheophyta</taxon>
        <taxon>Spermatophyta</taxon>
        <taxon>Magnoliopsida</taxon>
        <taxon>Liliopsida</taxon>
        <taxon>Poales</taxon>
        <taxon>Poaceae</taxon>
        <taxon>BOP clade</taxon>
        <taxon>Pooideae</taxon>
        <taxon>Triticodae</taxon>
        <taxon>Triticeae</taxon>
        <taxon>Triticinae</taxon>
        <taxon>Aegilops</taxon>
    </lineage>
</organism>
<evidence type="ECO:0000259" key="9">
    <source>
        <dbReference type="Pfam" id="PF18052"/>
    </source>
</evidence>
<dbReference type="Gene3D" id="3.80.10.10">
    <property type="entry name" value="Ribonuclease Inhibitor"/>
    <property type="match status" value="2"/>
</dbReference>
<protein>
    <submittedName>
        <fullName evidence="12">Disease resistance protein RPM1</fullName>
    </submittedName>
</protein>
<keyword evidence="5" id="KW-0611">Plant defense</keyword>
<feature type="region of interest" description="Disordered" evidence="8">
    <location>
        <begin position="147"/>
        <end position="173"/>
    </location>
</feature>
<dbReference type="InterPro" id="IPR058922">
    <property type="entry name" value="WHD_DRP"/>
</dbReference>
<reference evidence="12" key="1">
    <citation type="submission" date="2015-06" db="UniProtKB">
        <authorList>
            <consortium name="EnsemblPlants"/>
        </authorList>
    </citation>
    <scope>IDENTIFICATION</scope>
</reference>
<sequence>MAELASGAVSSLLGVIRNEALLLGRVRHDVQFIQEEMESMQSFLAHLSKKAPGGGEQDEQMRTWMNQVRLLAQDSSNCIDMYLYRGNPELHLASGGLRRYVFWLPWFVHKMVAQRRAAIQLGVLRERAHDIGERRTRYGVEVPAKEAAAALSPTAEEQASTSSASSGDEKEKSNDELMLAMATTNYSGVRGTFYQPPTPEENTRMKLAEWIDDVAQRHTAEGEPIPSVAIVALDKEETLAIAKEASAMWKKHCPSRRSVMVDIPAVHLFARALRTRDILYYILRKLQSAEPQPQQQQGQVSEDETEKIKSDIRLEKWRLLNQLTEQIQVMNLDNKFEEIKNIMEKMKGGQLQINLKQMDEDPLGLPESVKDKPLGVLLQALWQLKHKPAEGAPATKQDLERKGETIRDLERKEDTITHEAIIKETAKKLKGHMEEDEGKAIRLNEAHYEQILREVFPQGGQLQINLRQMDEAPLGLPESVKDNPLGVLLQALWQLKHKPAEGAPATKQDLERKEDTIRDLERKEDTITHEAIIKETAKKLKGHMEEDEGKAIRLNEAHYEQILREVFPQVTTKKRPQIQEQATAVSTTSTIILVEDQIKEMIRKVLQEKSVHKPGAELQEDKSTKKPGPADLQEDISVKKIDTVDGIQSQHCIPDALIEETIAKIREIECTMKDQLQIKGIMDKIEDRLMSQDGQILVILKLDDDWVSRWEETKNAFSMFGRIAGALMLTFKDNIARAKEYCWPVREPIDYCLLGLYRDTALELTKNHMLEDNPKIYLDILDKCKQQEFCMKIFIHALHANPRRSHEELSKLHKALQPVPQASHTSGHNSFDSNIIAKKMFMFSYSDLPKEYRSCLLYLAIFPRRQHIRRSTLIGRWVVEGLITKQDWASSVRHANRCFDALINRWLVYPADIGATGQVKSCVIGDVVHGFITKIARKQRIIETRLSHYLARHFSIFNNLRIRRSDKINRFFEKLYEESFRVSIIKVLDLEGCKCFGGKNQRYLKDICRTMVLLKYLSLRGTDVKQLPSEINNLRELEVLDIRDTHVPESATVNVLLLKLKRLLAGHTVPRAGSNEISYVPEKIGKMLNMEVLSNVKAQNHQVLKDIGKLWQLRKLGVVIGDNDKLIRNLLRAISDLHECLKSLSITLPMTEQEPSNEDFPSTVLQYYKQPPKLLLESLSITGTTKKGQLLQVLTKHNDFLQLAKITLTGTRLKQDDLKVLNKLPNIVCLRLRDKAYIDSKLTFENDKFKNLKCFLVEGSNMTDILFEGGALKLEKITLCSTDGIQSLSGVEALPELKEVELNNNNNKLSLFDKVEKVSKVTLCSTKLSEDDLKMFAKIRYMRCLVLKEKACVESQIKFNKDEFPSLNLLIVDSSAITKIEFASGSAPKLEKIIWSFTRGTVGSLSGIGNLPKLKELEFNGELIPVELKEAINKHKNKPNLIHNKPENQYQEMGNIEEMGKAARFPSCWKSQD</sequence>
<dbReference type="Pfam" id="PF23598">
    <property type="entry name" value="LRR_14"/>
    <property type="match status" value="1"/>
</dbReference>
<evidence type="ECO:0000256" key="2">
    <source>
        <dbReference type="ARBA" id="ARBA00022614"/>
    </source>
</evidence>
<dbReference type="Gene3D" id="1.20.5.4130">
    <property type="match status" value="1"/>
</dbReference>
<keyword evidence="4" id="KW-0547">Nucleotide-binding</keyword>
<dbReference type="InterPro" id="IPR038005">
    <property type="entry name" value="RX-like_CC"/>
</dbReference>
<dbReference type="EnsemblPlants" id="EMT24105">
    <property type="protein sequence ID" value="EMT24105"/>
    <property type="gene ID" value="F775_15102"/>
</dbReference>
<feature type="domain" description="Disease resistance protein winged helix" evidence="10">
    <location>
        <begin position="861"/>
        <end position="932"/>
    </location>
</feature>
<dbReference type="CDD" id="cd14798">
    <property type="entry name" value="RX-CC_like"/>
    <property type="match status" value="1"/>
</dbReference>
<proteinExistence type="inferred from homology"/>
<feature type="coiled-coil region" evidence="7">
    <location>
        <begin position="503"/>
        <end position="530"/>
    </location>
</feature>
<keyword evidence="2" id="KW-0433">Leucine-rich repeat</keyword>
<evidence type="ECO:0000256" key="3">
    <source>
        <dbReference type="ARBA" id="ARBA00022737"/>
    </source>
</evidence>
<evidence type="ECO:0000256" key="8">
    <source>
        <dbReference type="SAM" id="MobiDB-lite"/>
    </source>
</evidence>
<dbReference type="SUPFAM" id="SSF52047">
    <property type="entry name" value="RNI-like"/>
    <property type="match status" value="1"/>
</dbReference>
<dbReference type="InterPro" id="IPR041118">
    <property type="entry name" value="Rx_N"/>
</dbReference>
<evidence type="ECO:0000256" key="1">
    <source>
        <dbReference type="ARBA" id="ARBA00008894"/>
    </source>
</evidence>
<evidence type="ECO:0000256" key="4">
    <source>
        <dbReference type="ARBA" id="ARBA00022741"/>
    </source>
</evidence>
<name>M8BGK7_AEGTA</name>
<evidence type="ECO:0000313" key="12">
    <source>
        <dbReference type="EnsemblPlants" id="EMT24105"/>
    </source>
</evidence>
<dbReference type="Pfam" id="PF18052">
    <property type="entry name" value="Rx_N"/>
    <property type="match status" value="1"/>
</dbReference>
<dbReference type="ExpressionAtlas" id="M8BGK7">
    <property type="expression patterns" value="baseline"/>
</dbReference>